<feature type="compositionally biased region" description="Acidic residues" evidence="1">
    <location>
        <begin position="250"/>
        <end position="268"/>
    </location>
</feature>
<dbReference type="HOGENOM" id="CLU_097600_0_0_1"/>
<reference evidence="3" key="2">
    <citation type="journal article" date="2009" name="Fungal Genet. Biol.">
        <title>The 2008 update of the Aspergillus nidulans genome annotation: a community effort.</title>
        <authorList>
            <person name="Wortman J.R."/>
            <person name="Gilsenan J.M."/>
            <person name="Joardar V."/>
            <person name="Deegan J."/>
            <person name="Clutterbuck J."/>
            <person name="Andersen M.R."/>
            <person name="Archer D."/>
            <person name="Bencina M."/>
            <person name="Braus G."/>
            <person name="Coutinho P."/>
            <person name="von Dohren H."/>
            <person name="Doonan J."/>
            <person name="Driessen A.J."/>
            <person name="Durek P."/>
            <person name="Espeso E."/>
            <person name="Fekete E."/>
            <person name="Flipphi M."/>
            <person name="Estrada C.G."/>
            <person name="Geysens S."/>
            <person name="Goldman G."/>
            <person name="de Groot P.W."/>
            <person name="Hansen K."/>
            <person name="Harris S.D."/>
            <person name="Heinekamp T."/>
            <person name="Helmstaedt K."/>
            <person name="Henrissat B."/>
            <person name="Hofmann G."/>
            <person name="Homan T."/>
            <person name="Horio T."/>
            <person name="Horiuchi H."/>
            <person name="James S."/>
            <person name="Jones M."/>
            <person name="Karaffa L."/>
            <person name="Karanyi Z."/>
            <person name="Kato M."/>
            <person name="Keller N."/>
            <person name="Kelly D.E."/>
            <person name="Kiel J.A."/>
            <person name="Kim J.M."/>
            <person name="van der Klei I.J."/>
            <person name="Klis F.M."/>
            <person name="Kovalchuk A."/>
            <person name="Krasevec N."/>
            <person name="Kubicek C.P."/>
            <person name="Liu B."/>
            <person name="Maccabe A."/>
            <person name="Meyer V."/>
            <person name="Mirabito P."/>
            <person name="Miskei M."/>
            <person name="Mos M."/>
            <person name="Mullins J."/>
            <person name="Nelson D.R."/>
            <person name="Nielsen J."/>
            <person name="Oakley B.R."/>
            <person name="Osmani S.A."/>
            <person name="Pakula T."/>
            <person name="Paszewski A."/>
            <person name="Paulsen I."/>
            <person name="Pilsyk S."/>
            <person name="Pocsi I."/>
            <person name="Punt P.J."/>
            <person name="Ram A.F."/>
            <person name="Ren Q."/>
            <person name="Robellet X."/>
            <person name="Robson G."/>
            <person name="Seiboth B."/>
            <person name="van Solingen P."/>
            <person name="Specht T."/>
            <person name="Sun J."/>
            <person name="Taheri-Talesh N."/>
            <person name="Takeshita N."/>
            <person name="Ussery D."/>
            <person name="vanKuyk P.A."/>
            <person name="Visser H."/>
            <person name="van de Vondervoort P.J."/>
            <person name="de Vries R.P."/>
            <person name="Walton J."/>
            <person name="Xiang X."/>
            <person name="Xiong Y."/>
            <person name="Zeng A.P."/>
            <person name="Brandt B.W."/>
            <person name="Cornell M.J."/>
            <person name="van den Hondel C.A."/>
            <person name="Visser J."/>
            <person name="Oliver S.G."/>
            <person name="Turner G."/>
        </authorList>
    </citation>
    <scope>GENOME REANNOTATION</scope>
    <source>
        <strain evidence="3">FGSC A4 / ATCC 38163 / CBS 112.46 / NRRL 194 / M139</strain>
    </source>
</reference>
<accession>C8VPG0</accession>
<feature type="compositionally biased region" description="Low complexity" evidence="1">
    <location>
        <begin position="155"/>
        <end position="165"/>
    </location>
</feature>
<dbReference type="EMBL" id="BN001307">
    <property type="protein sequence ID" value="CBF85588.1"/>
    <property type="molecule type" value="Genomic_DNA"/>
</dbReference>
<evidence type="ECO:0000256" key="1">
    <source>
        <dbReference type="SAM" id="MobiDB-lite"/>
    </source>
</evidence>
<protein>
    <submittedName>
        <fullName evidence="2">Uncharacterized protein</fullName>
    </submittedName>
</protein>
<organism evidence="2 3">
    <name type="scientific">Emericella nidulans (strain FGSC A4 / ATCC 38163 / CBS 112.46 / NRRL 194 / M139)</name>
    <name type="common">Aspergillus nidulans</name>
    <dbReference type="NCBI Taxonomy" id="227321"/>
    <lineage>
        <taxon>Eukaryota</taxon>
        <taxon>Fungi</taxon>
        <taxon>Dikarya</taxon>
        <taxon>Ascomycota</taxon>
        <taxon>Pezizomycotina</taxon>
        <taxon>Eurotiomycetes</taxon>
        <taxon>Eurotiomycetidae</taxon>
        <taxon>Eurotiales</taxon>
        <taxon>Aspergillaceae</taxon>
        <taxon>Aspergillus</taxon>
        <taxon>Aspergillus subgen. Nidulantes</taxon>
    </lineage>
</organism>
<dbReference type="InParanoid" id="Q5BCC9"/>
<dbReference type="Proteomes" id="UP000000560">
    <property type="component" value="Chromosome VII"/>
</dbReference>
<dbReference type="OrthoDB" id="4187970at2759"/>
<reference evidence="3" key="1">
    <citation type="journal article" date="2005" name="Nature">
        <title>Sequencing of Aspergillus nidulans and comparative analysis with A. fumigatus and A. oryzae.</title>
        <authorList>
            <person name="Galagan J.E."/>
            <person name="Calvo S.E."/>
            <person name="Cuomo C."/>
            <person name="Ma L.J."/>
            <person name="Wortman J.R."/>
            <person name="Batzoglou S."/>
            <person name="Lee S.I."/>
            <person name="Basturkmen M."/>
            <person name="Spevak C.C."/>
            <person name="Clutterbuck J."/>
            <person name="Kapitonov V."/>
            <person name="Jurka J."/>
            <person name="Scazzocchio C."/>
            <person name="Farman M."/>
            <person name="Butler J."/>
            <person name="Purcell S."/>
            <person name="Harris S."/>
            <person name="Braus G.H."/>
            <person name="Draht O."/>
            <person name="Busch S."/>
            <person name="D'Enfert C."/>
            <person name="Bouchier C."/>
            <person name="Goldman G.H."/>
            <person name="Bell-Pedersen D."/>
            <person name="Griffiths-Jones S."/>
            <person name="Doonan J.H."/>
            <person name="Yu J."/>
            <person name="Vienken K."/>
            <person name="Pain A."/>
            <person name="Freitag M."/>
            <person name="Selker E.U."/>
            <person name="Archer D.B."/>
            <person name="Penalva M.A."/>
            <person name="Oakley B.R."/>
            <person name="Momany M."/>
            <person name="Tanaka T."/>
            <person name="Kumagai T."/>
            <person name="Asai K."/>
            <person name="Machida M."/>
            <person name="Nierman W.C."/>
            <person name="Denning D.W."/>
            <person name="Caddick M."/>
            <person name="Hynes M."/>
            <person name="Paoletti M."/>
            <person name="Fischer R."/>
            <person name="Miller B."/>
            <person name="Dyer P."/>
            <person name="Sachs M.S."/>
            <person name="Osmani S.A."/>
            <person name="Birren B.W."/>
        </authorList>
    </citation>
    <scope>NUCLEOTIDE SEQUENCE [LARGE SCALE GENOMIC DNA]</scope>
    <source>
        <strain evidence="3">FGSC A4 / ATCC 38163 / CBS 112.46 / NRRL 194 / M139</strain>
    </source>
</reference>
<gene>
    <name evidence="2" type="ORF">ANIA_01801</name>
</gene>
<feature type="region of interest" description="Disordered" evidence="1">
    <location>
        <begin position="235"/>
        <end position="286"/>
    </location>
</feature>
<dbReference type="eggNOG" id="ENOG502T35T">
    <property type="taxonomic scope" value="Eukaryota"/>
</dbReference>
<evidence type="ECO:0000313" key="2">
    <source>
        <dbReference type="EMBL" id="CBF85588.1"/>
    </source>
</evidence>
<feature type="region of interest" description="Disordered" evidence="1">
    <location>
        <begin position="143"/>
        <end position="170"/>
    </location>
</feature>
<dbReference type="RefSeq" id="XP_659405.1">
    <property type="nucleotide sequence ID" value="XM_654313.1"/>
</dbReference>
<dbReference type="AlphaFoldDB" id="Q5BCC9"/>
<dbReference type="KEGG" id="ani:ANIA_01801"/>
<proteinExistence type="predicted"/>
<dbReference type="SUPFAM" id="SSF141571">
    <property type="entry name" value="Pentapeptide repeat-like"/>
    <property type="match status" value="1"/>
</dbReference>
<accession>Q5BCC9</accession>
<feature type="region of interest" description="Disordered" evidence="1">
    <location>
        <begin position="52"/>
        <end position="77"/>
    </location>
</feature>
<evidence type="ECO:0000313" key="3">
    <source>
        <dbReference type="Proteomes" id="UP000000560"/>
    </source>
</evidence>
<sequence length="286" mass="30795">MPKQNTIVNSAFPNSSPRIIHSEIVHSTLRNLDSADTISRCNIISSSIVKTTTPTSASNTDNPVNVLSGGPVTSPDPTPIRITLKRSKITTSTLTNTSLHRATITSSSLSNIPRARSVTATSSTLDNVSRLRRVDLANTTVTEQSTMARSQAKDSVVSRSSVSRGSLEKSRVLRSRVRKSRLKDCEVSDCVIVNTDFRGMVLRNGVWRNGRLVGCCRAGEGEGVVVNGKKMDAPMKGEKNSGCGKLMEGWESETESSDGLDSDSDDSNVEIAGKKTEEDLPPPYTP</sequence>
<feature type="compositionally biased region" description="Polar residues" evidence="1">
    <location>
        <begin position="52"/>
        <end position="65"/>
    </location>
</feature>
<dbReference type="VEuPathDB" id="FungiDB:AN1801"/>
<keyword evidence="3" id="KW-1185">Reference proteome</keyword>
<name>Q5BCC9_EMENI</name>
<dbReference type="OMA" id="CKLANCE"/>
<dbReference type="GeneID" id="2874959"/>
<dbReference type="Gene3D" id="2.160.20.80">
    <property type="entry name" value="E3 ubiquitin-protein ligase SopA"/>
    <property type="match status" value="1"/>
</dbReference>